<reference evidence="2 3" key="1">
    <citation type="submission" date="2019-03" db="EMBL/GenBank/DDBJ databases">
        <title>Genomic Encyclopedia of Type Strains, Phase IV (KMG-IV): sequencing the most valuable type-strain genomes for metagenomic binning, comparative biology and taxonomic classification.</title>
        <authorList>
            <person name="Goeker M."/>
        </authorList>
    </citation>
    <scope>NUCLEOTIDE SEQUENCE [LARGE SCALE GENOMIC DNA]</scope>
    <source>
        <strain evidence="2 3">DSM 45934</strain>
    </source>
</reference>
<keyword evidence="3" id="KW-1185">Reference proteome</keyword>
<dbReference type="EMBL" id="SLWS01000003">
    <property type="protein sequence ID" value="TCO60584.1"/>
    <property type="molecule type" value="Genomic_DNA"/>
</dbReference>
<protein>
    <submittedName>
        <fullName evidence="2">Phosphopantetheine binding protein</fullName>
    </submittedName>
</protein>
<name>A0A4R2JMR1_9PSEU</name>
<proteinExistence type="predicted"/>
<evidence type="ECO:0000313" key="2">
    <source>
        <dbReference type="EMBL" id="TCO60584.1"/>
    </source>
</evidence>
<evidence type="ECO:0000313" key="3">
    <source>
        <dbReference type="Proteomes" id="UP000295680"/>
    </source>
</evidence>
<dbReference type="Proteomes" id="UP000295680">
    <property type="component" value="Unassembled WGS sequence"/>
</dbReference>
<dbReference type="RefSeq" id="WP_132115686.1">
    <property type="nucleotide sequence ID" value="NZ_SLWS01000003.1"/>
</dbReference>
<dbReference type="InterPro" id="IPR036736">
    <property type="entry name" value="ACP-like_sf"/>
</dbReference>
<evidence type="ECO:0000259" key="1">
    <source>
        <dbReference type="PROSITE" id="PS50075"/>
    </source>
</evidence>
<dbReference type="SUPFAM" id="SSF47336">
    <property type="entry name" value="ACP-like"/>
    <property type="match status" value="1"/>
</dbReference>
<dbReference type="OrthoDB" id="2625323at2"/>
<dbReference type="AlphaFoldDB" id="A0A4R2JMR1"/>
<feature type="domain" description="Carrier" evidence="1">
    <location>
        <begin position="2"/>
        <end position="80"/>
    </location>
</feature>
<dbReference type="PROSITE" id="PS50075">
    <property type="entry name" value="CARRIER"/>
    <property type="match status" value="1"/>
</dbReference>
<gene>
    <name evidence="2" type="ORF">EV192_103159</name>
</gene>
<accession>A0A4R2JMR1</accession>
<comment type="caution">
    <text evidence="2">The sequence shown here is derived from an EMBL/GenBank/DDBJ whole genome shotgun (WGS) entry which is preliminary data.</text>
</comment>
<dbReference type="Gene3D" id="1.10.1200.10">
    <property type="entry name" value="ACP-like"/>
    <property type="match status" value="1"/>
</dbReference>
<dbReference type="Pfam" id="PF00550">
    <property type="entry name" value="PP-binding"/>
    <property type="match status" value="1"/>
</dbReference>
<sequence length="85" mass="9442">MTHSQTIKRFVLDEFLPDVGEQDLTDDYDLVTGGVIDSLGLLKLIAWIEERFELPVDDVELDPESFRTIDAIDTFISGLAPATTG</sequence>
<organism evidence="2 3">
    <name type="scientific">Actinocrispum wychmicini</name>
    <dbReference type="NCBI Taxonomy" id="1213861"/>
    <lineage>
        <taxon>Bacteria</taxon>
        <taxon>Bacillati</taxon>
        <taxon>Actinomycetota</taxon>
        <taxon>Actinomycetes</taxon>
        <taxon>Pseudonocardiales</taxon>
        <taxon>Pseudonocardiaceae</taxon>
        <taxon>Actinocrispum</taxon>
    </lineage>
</organism>
<dbReference type="InterPro" id="IPR009081">
    <property type="entry name" value="PP-bd_ACP"/>
</dbReference>